<evidence type="ECO:0000256" key="2">
    <source>
        <dbReference type="ARBA" id="ARBA00022777"/>
    </source>
</evidence>
<feature type="transmembrane region" description="Helical" evidence="4">
    <location>
        <begin position="405"/>
        <end position="427"/>
    </location>
</feature>
<evidence type="ECO:0000313" key="6">
    <source>
        <dbReference type="EMBL" id="MBP2181026.1"/>
    </source>
</evidence>
<keyword evidence="1" id="KW-0808">Transferase</keyword>
<feature type="transmembrane region" description="Helical" evidence="4">
    <location>
        <begin position="44"/>
        <end position="63"/>
    </location>
</feature>
<gene>
    <name evidence="6" type="ORF">JOM49_002552</name>
</gene>
<dbReference type="EMBL" id="JAGGMS010000001">
    <property type="protein sequence ID" value="MBP2181026.1"/>
    <property type="molecule type" value="Genomic_DNA"/>
</dbReference>
<keyword evidence="4" id="KW-0472">Membrane</keyword>
<dbReference type="PANTHER" id="PTHR24421">
    <property type="entry name" value="NITRATE/NITRITE SENSOR PROTEIN NARX-RELATED"/>
    <property type="match status" value="1"/>
</dbReference>
<accession>A0ABS4PNN4</accession>
<feature type="transmembrane region" description="Helical" evidence="4">
    <location>
        <begin position="104"/>
        <end position="131"/>
    </location>
</feature>
<dbReference type="InterPro" id="IPR036890">
    <property type="entry name" value="HATPase_C_sf"/>
</dbReference>
<proteinExistence type="predicted"/>
<feature type="transmembrane region" description="Helical" evidence="4">
    <location>
        <begin position="75"/>
        <end position="92"/>
    </location>
</feature>
<comment type="caution">
    <text evidence="6">The sequence shown here is derived from an EMBL/GenBank/DDBJ whole genome shotgun (WGS) entry which is preliminary data.</text>
</comment>
<dbReference type="GO" id="GO:0016301">
    <property type="term" value="F:kinase activity"/>
    <property type="evidence" value="ECO:0007669"/>
    <property type="project" value="UniProtKB-KW"/>
</dbReference>
<evidence type="ECO:0000313" key="7">
    <source>
        <dbReference type="Proteomes" id="UP000741013"/>
    </source>
</evidence>
<keyword evidence="4" id="KW-1133">Transmembrane helix</keyword>
<dbReference type="PANTHER" id="PTHR24421:SF63">
    <property type="entry name" value="SENSOR HISTIDINE KINASE DESK"/>
    <property type="match status" value="1"/>
</dbReference>
<feature type="domain" description="Signal transduction histidine kinase subgroup 3 dimerisation and phosphoacceptor" evidence="5">
    <location>
        <begin position="578"/>
        <end position="637"/>
    </location>
</feature>
<feature type="transmembrane region" description="Helical" evidence="4">
    <location>
        <begin position="493"/>
        <end position="521"/>
    </location>
</feature>
<keyword evidence="4" id="KW-0812">Transmembrane</keyword>
<dbReference type="InterPro" id="IPR011712">
    <property type="entry name" value="Sig_transdc_His_kin_sub3_dim/P"/>
</dbReference>
<feature type="transmembrane region" description="Helical" evidence="4">
    <location>
        <begin position="16"/>
        <end position="37"/>
    </location>
</feature>
<feature type="domain" description="Signal transduction histidine kinase subgroup 3 dimerisation and phosphoacceptor" evidence="5">
    <location>
        <begin position="189"/>
        <end position="249"/>
    </location>
</feature>
<dbReference type="Proteomes" id="UP000741013">
    <property type="component" value="Unassembled WGS sequence"/>
</dbReference>
<keyword evidence="2 6" id="KW-0418">Kinase</keyword>
<organism evidence="6 7">
    <name type="scientific">Amycolatopsis magusensis</name>
    <dbReference type="NCBI Taxonomy" id="882444"/>
    <lineage>
        <taxon>Bacteria</taxon>
        <taxon>Bacillati</taxon>
        <taxon>Actinomycetota</taxon>
        <taxon>Actinomycetes</taxon>
        <taxon>Pseudonocardiales</taxon>
        <taxon>Pseudonocardiaceae</taxon>
        <taxon>Amycolatopsis</taxon>
    </lineage>
</organism>
<dbReference type="Gene3D" id="3.30.565.10">
    <property type="entry name" value="Histidine kinase-like ATPase, C-terminal domain"/>
    <property type="match status" value="1"/>
</dbReference>
<name>A0ABS4PNN4_9PSEU</name>
<dbReference type="RefSeq" id="WP_209664497.1">
    <property type="nucleotide sequence ID" value="NZ_JAGGMS010000001.1"/>
</dbReference>
<evidence type="ECO:0000256" key="1">
    <source>
        <dbReference type="ARBA" id="ARBA00022679"/>
    </source>
</evidence>
<dbReference type="Gene3D" id="6.10.250.2870">
    <property type="match status" value="1"/>
</dbReference>
<sequence length="659" mass="70250">MAAVPRIERGDLGARYAYGILALVLAGFSVNATLGVVFRIGTPLDVLFCVLCVLAMTALQLGYVSRPGVAWTRRRSALVLSGQALLVGFPSLEFGPRWHGFTGVFLGSVLLLLPAVAAWPVLAGVVAAVGFLEFTRGSGLVPAPWAVTSAMVATLLTAMITYGLTRLARLVGDLHGARHELSRMAVAEERLRFSRDVHDLLGMSLSAITLKTELTNRLLAEQPERARAELEDVLAISRRAMADVRMVAGGDRRLSFDEECDQAQSALSAAEVNVRISREHRELDERVGTVLATVLREGVTNVLRHSVARYCEISVHEVGEVIRLVITNDGVTGEGADTSPGAGNGLRNLSHRVSQVDGALTTSSVDGRYRLRVDVPVSALLARGDEPGERIAVQRLRRPGIAPKMATAILAAVLSAMAVNTSVGIAVTAGAVWPGLLSATFVGLLAGLQFGYVSRPGATRTPVRTTLVLLAQAALVFLPILHFGALWHGLAGLFAGSALVLLPTFAAVPLASVAVVAIGALELFAGLTGISTWYSVLFVVVGNLITTLVVFGLSRLVRLVGDLHGARHELSRMAVAEERLRFSRDVHDLLGLSLSAITLKTELANRLLPEFPERTRQELEDVLVLSRRGLADVRMAAGRRQGLSHAVERPEVEVATSGS</sequence>
<evidence type="ECO:0000256" key="3">
    <source>
        <dbReference type="ARBA" id="ARBA00023012"/>
    </source>
</evidence>
<dbReference type="SUPFAM" id="SSF55874">
    <property type="entry name" value="ATPase domain of HSP90 chaperone/DNA topoisomerase II/histidine kinase"/>
    <property type="match status" value="1"/>
</dbReference>
<feature type="transmembrane region" description="Helical" evidence="4">
    <location>
        <begin position="533"/>
        <end position="553"/>
    </location>
</feature>
<evidence type="ECO:0000259" key="5">
    <source>
        <dbReference type="Pfam" id="PF07730"/>
    </source>
</evidence>
<protein>
    <submittedName>
        <fullName evidence="6">Signal transduction histidine kinase</fullName>
    </submittedName>
</protein>
<dbReference type="Gene3D" id="1.20.5.1930">
    <property type="match status" value="1"/>
</dbReference>
<dbReference type="CDD" id="cd16917">
    <property type="entry name" value="HATPase_UhpB-NarQ-NarX-like"/>
    <property type="match status" value="1"/>
</dbReference>
<feature type="transmembrane region" description="Helical" evidence="4">
    <location>
        <begin position="433"/>
        <end position="453"/>
    </location>
</feature>
<feature type="transmembrane region" description="Helical" evidence="4">
    <location>
        <begin position="143"/>
        <end position="164"/>
    </location>
</feature>
<reference evidence="6 7" key="1">
    <citation type="submission" date="2021-03" db="EMBL/GenBank/DDBJ databases">
        <title>Sequencing the genomes of 1000 actinobacteria strains.</title>
        <authorList>
            <person name="Klenk H.-P."/>
        </authorList>
    </citation>
    <scope>NUCLEOTIDE SEQUENCE [LARGE SCALE GENOMIC DNA]</scope>
    <source>
        <strain evidence="6 7">DSM 45510</strain>
    </source>
</reference>
<dbReference type="InterPro" id="IPR050482">
    <property type="entry name" value="Sensor_HK_TwoCompSys"/>
</dbReference>
<keyword evidence="3" id="KW-0902">Two-component regulatory system</keyword>
<feature type="transmembrane region" description="Helical" evidence="4">
    <location>
        <begin position="465"/>
        <end position="487"/>
    </location>
</feature>
<dbReference type="Pfam" id="PF07730">
    <property type="entry name" value="HisKA_3"/>
    <property type="match status" value="2"/>
</dbReference>
<keyword evidence="7" id="KW-1185">Reference proteome</keyword>
<evidence type="ECO:0000256" key="4">
    <source>
        <dbReference type="SAM" id="Phobius"/>
    </source>
</evidence>